<reference evidence="6" key="1">
    <citation type="journal article" date="2021" name="Proc. Natl. Acad. Sci. U.S.A.">
        <title>Three genomes in the algal genus Volvox reveal the fate of a haploid sex-determining region after a transition to homothallism.</title>
        <authorList>
            <person name="Yamamoto K."/>
            <person name="Hamaji T."/>
            <person name="Kawai-Toyooka H."/>
            <person name="Matsuzaki R."/>
            <person name="Takahashi F."/>
            <person name="Nishimura Y."/>
            <person name="Kawachi M."/>
            <person name="Noguchi H."/>
            <person name="Minakuchi Y."/>
            <person name="Umen J.G."/>
            <person name="Toyoda A."/>
            <person name="Nozaki H."/>
        </authorList>
    </citation>
    <scope>NUCLEOTIDE SEQUENCE</scope>
    <source>
        <strain evidence="6">NIES-3786</strain>
    </source>
</reference>
<accession>A0A8J4BUS2</accession>
<keyword evidence="7" id="KW-1185">Reference proteome</keyword>
<evidence type="ECO:0000256" key="4">
    <source>
        <dbReference type="SAM" id="MobiDB-lite"/>
    </source>
</evidence>
<feature type="compositionally biased region" description="Low complexity" evidence="4">
    <location>
        <begin position="209"/>
        <end position="229"/>
    </location>
</feature>
<dbReference type="InterPro" id="IPR036893">
    <property type="entry name" value="SBP_sf"/>
</dbReference>
<gene>
    <name evidence="6" type="ORF">Vretifemale_21</name>
</gene>
<dbReference type="PANTHER" id="PTHR31251:SF169">
    <property type="entry name" value="SQUAMOSA PROMOTER-BINDING-LIKE PROTEIN 8"/>
    <property type="match status" value="1"/>
</dbReference>
<dbReference type="InterPro" id="IPR004333">
    <property type="entry name" value="SBP_dom"/>
</dbReference>
<keyword evidence="3" id="KW-0862">Zinc</keyword>
<dbReference type="PANTHER" id="PTHR31251">
    <property type="entry name" value="SQUAMOSA PROMOTER-BINDING-LIKE PROTEIN 4"/>
    <property type="match status" value="1"/>
</dbReference>
<evidence type="ECO:0000256" key="2">
    <source>
        <dbReference type="ARBA" id="ARBA00022771"/>
    </source>
</evidence>
<evidence type="ECO:0000313" key="7">
    <source>
        <dbReference type="Proteomes" id="UP000747110"/>
    </source>
</evidence>
<evidence type="ECO:0000313" key="6">
    <source>
        <dbReference type="EMBL" id="GIL69026.1"/>
    </source>
</evidence>
<dbReference type="GO" id="GO:0003677">
    <property type="term" value="F:DNA binding"/>
    <property type="evidence" value="ECO:0007669"/>
    <property type="project" value="InterPro"/>
</dbReference>
<dbReference type="InterPro" id="IPR044817">
    <property type="entry name" value="SBP-like"/>
</dbReference>
<protein>
    <recommendedName>
        <fullName evidence="5">SBP-type domain-containing protein</fullName>
    </recommendedName>
</protein>
<comment type="caution">
    <text evidence="6">The sequence shown here is derived from an EMBL/GenBank/DDBJ whole genome shotgun (WGS) entry which is preliminary data.</text>
</comment>
<evidence type="ECO:0000256" key="3">
    <source>
        <dbReference type="ARBA" id="ARBA00022833"/>
    </source>
</evidence>
<dbReference type="Gene3D" id="4.10.1100.10">
    <property type="entry name" value="Transcription factor, SBP-box domain"/>
    <property type="match status" value="1"/>
</dbReference>
<dbReference type="EMBL" id="BNCP01000001">
    <property type="protein sequence ID" value="GIL69026.1"/>
    <property type="molecule type" value="Genomic_DNA"/>
</dbReference>
<keyword evidence="2" id="KW-0863">Zinc-finger</keyword>
<proteinExistence type="predicted"/>
<sequence length="291" mass="31074">MSRTTDAEPSHPDWDPEAYSWDGVALTATRKPRRGARARTAPDTSAYTEYLDKDVPMLMSRPPVGALSKAQRLVCQIHGCNRNLQNSKLYYQRFKLCEDHLKAPAISIDGVLSRLCQQCGRFHELSAFEGKKRTCRSQLDRIRKAKELRKRNAASSDSPERDAEGGLDAEDTMAMDATTAARRRGAADKRGGAGYGGRDAVAIVTGKWTSTNSRSSDHTSSGSANAGQQQGSGGGCAAVTAASAGADAGRSRRDREGKPRCVQHANPRSRSREDAAAGEHDGTNGGAAPGG</sequence>
<feature type="compositionally biased region" description="Basic and acidic residues" evidence="4">
    <location>
        <begin position="249"/>
        <end position="259"/>
    </location>
</feature>
<dbReference type="SUPFAM" id="SSF103612">
    <property type="entry name" value="SBT domain"/>
    <property type="match status" value="1"/>
</dbReference>
<dbReference type="GO" id="GO:0008270">
    <property type="term" value="F:zinc ion binding"/>
    <property type="evidence" value="ECO:0007669"/>
    <property type="project" value="UniProtKB-KW"/>
</dbReference>
<dbReference type="PROSITE" id="PS51141">
    <property type="entry name" value="ZF_SBP"/>
    <property type="match status" value="1"/>
</dbReference>
<dbReference type="GO" id="GO:0005634">
    <property type="term" value="C:nucleus"/>
    <property type="evidence" value="ECO:0007669"/>
    <property type="project" value="InterPro"/>
</dbReference>
<feature type="compositionally biased region" description="Low complexity" evidence="4">
    <location>
        <begin position="237"/>
        <end position="248"/>
    </location>
</feature>
<organism evidence="6 7">
    <name type="scientific">Volvox reticuliferus</name>
    <dbReference type="NCBI Taxonomy" id="1737510"/>
    <lineage>
        <taxon>Eukaryota</taxon>
        <taxon>Viridiplantae</taxon>
        <taxon>Chlorophyta</taxon>
        <taxon>core chlorophytes</taxon>
        <taxon>Chlorophyceae</taxon>
        <taxon>CS clade</taxon>
        <taxon>Chlamydomonadales</taxon>
        <taxon>Volvocaceae</taxon>
        <taxon>Volvox</taxon>
    </lineage>
</organism>
<evidence type="ECO:0000256" key="1">
    <source>
        <dbReference type="ARBA" id="ARBA00022723"/>
    </source>
</evidence>
<keyword evidence="1" id="KW-0479">Metal-binding</keyword>
<dbReference type="OrthoDB" id="514967at2759"/>
<feature type="compositionally biased region" description="Basic and acidic residues" evidence="4">
    <location>
        <begin position="270"/>
        <end position="282"/>
    </location>
</feature>
<dbReference type="Pfam" id="PF03110">
    <property type="entry name" value="SBP"/>
    <property type="match status" value="1"/>
</dbReference>
<name>A0A8J4BUS2_9CHLO</name>
<evidence type="ECO:0000259" key="5">
    <source>
        <dbReference type="PROSITE" id="PS51141"/>
    </source>
</evidence>
<feature type="region of interest" description="Disordered" evidence="4">
    <location>
        <begin position="146"/>
        <end position="172"/>
    </location>
</feature>
<dbReference type="AlphaFoldDB" id="A0A8J4BUS2"/>
<dbReference type="Proteomes" id="UP000747110">
    <property type="component" value="Unassembled WGS sequence"/>
</dbReference>
<feature type="region of interest" description="Disordered" evidence="4">
    <location>
        <begin position="209"/>
        <end position="291"/>
    </location>
</feature>
<feature type="domain" description="SBP-type" evidence="5">
    <location>
        <begin position="72"/>
        <end position="149"/>
    </location>
</feature>
<feature type="non-terminal residue" evidence="6">
    <location>
        <position position="291"/>
    </location>
</feature>